<evidence type="ECO:0000259" key="14">
    <source>
        <dbReference type="PROSITE" id="PS50089"/>
    </source>
</evidence>
<dbReference type="Gene3D" id="1.10.8.10">
    <property type="entry name" value="DNA helicase RuvA subunit, C-terminal domain"/>
    <property type="match status" value="1"/>
</dbReference>
<evidence type="ECO:0000256" key="2">
    <source>
        <dbReference type="ARBA" id="ARBA00004496"/>
    </source>
</evidence>
<reference evidence="15" key="2">
    <citation type="submission" date="2025-09" db="UniProtKB">
        <authorList>
            <consortium name="Ensembl"/>
        </authorList>
    </citation>
    <scope>IDENTIFICATION</scope>
</reference>
<dbReference type="InterPro" id="IPR050784">
    <property type="entry name" value="IAP"/>
</dbReference>
<evidence type="ECO:0000256" key="7">
    <source>
        <dbReference type="ARBA" id="ARBA00022703"/>
    </source>
</evidence>
<dbReference type="GO" id="GO:0043027">
    <property type="term" value="F:cysteine-type endopeptidase inhibitor activity involved in apoptotic process"/>
    <property type="evidence" value="ECO:0007669"/>
    <property type="project" value="TreeGrafter"/>
</dbReference>
<dbReference type="InterPro" id="IPR001841">
    <property type="entry name" value="Znf_RING"/>
</dbReference>
<dbReference type="InterPro" id="IPR001370">
    <property type="entry name" value="BIR_rpt"/>
</dbReference>
<dbReference type="PANTHER" id="PTHR10044:SF179">
    <property type="entry name" value="BACULOVIRAL IAP REPEAT-CONTAINING PROTEIN 5"/>
    <property type="match status" value="1"/>
</dbReference>
<reference evidence="15" key="1">
    <citation type="submission" date="2025-08" db="UniProtKB">
        <authorList>
            <consortium name="Ensembl"/>
        </authorList>
    </citation>
    <scope>IDENTIFICATION</scope>
</reference>
<dbReference type="FunFam" id="1.10.1170.10:FF:000002">
    <property type="entry name" value="Baculoviral IAP repeat containing 7"/>
    <property type="match status" value="1"/>
</dbReference>
<dbReference type="GeneTree" id="ENSGT00940000164164"/>
<dbReference type="InterPro" id="IPR048875">
    <property type="entry name" value="BIRC2-3-like_UBA"/>
</dbReference>
<dbReference type="Ensembl" id="ENSEBUT00000015928.1">
    <property type="protein sequence ID" value="ENSEBUP00000015352.1"/>
    <property type="gene ID" value="ENSEBUG00000009678.1"/>
</dbReference>
<dbReference type="EC" id="2.3.2.27" evidence="4"/>
<dbReference type="GO" id="GO:0051726">
    <property type="term" value="P:regulation of cell cycle"/>
    <property type="evidence" value="ECO:0007669"/>
    <property type="project" value="TreeGrafter"/>
</dbReference>
<dbReference type="GO" id="GO:0005634">
    <property type="term" value="C:nucleus"/>
    <property type="evidence" value="ECO:0007669"/>
    <property type="project" value="TreeGrafter"/>
</dbReference>
<dbReference type="Proteomes" id="UP000694388">
    <property type="component" value="Unplaced"/>
</dbReference>
<keyword evidence="7" id="KW-0053">Apoptosis</keyword>
<dbReference type="Gene3D" id="1.10.1170.10">
    <property type="entry name" value="Inhibitor Of Apoptosis Protein (2mihbC-IAP-1), Chain A"/>
    <property type="match status" value="3"/>
</dbReference>
<evidence type="ECO:0000256" key="13">
    <source>
        <dbReference type="PROSITE-ProRule" id="PRU00175"/>
    </source>
</evidence>
<dbReference type="AlphaFoldDB" id="A0A8C4QH26"/>
<dbReference type="SMART" id="SM00184">
    <property type="entry name" value="RING"/>
    <property type="match status" value="1"/>
</dbReference>
<keyword evidence="9" id="KW-0677">Repeat</keyword>
<dbReference type="SUPFAM" id="SSF57924">
    <property type="entry name" value="Inhibitor of apoptosis (IAP) repeat"/>
    <property type="match status" value="3"/>
</dbReference>
<dbReference type="FunFam" id="1.10.1170.10:FF:000003">
    <property type="entry name" value="E3 ubiquitin-protein ligase XIAP"/>
    <property type="match status" value="1"/>
</dbReference>
<dbReference type="Pfam" id="PF00653">
    <property type="entry name" value="BIR"/>
    <property type="match status" value="3"/>
</dbReference>
<keyword evidence="5" id="KW-0963">Cytoplasm</keyword>
<evidence type="ECO:0000256" key="6">
    <source>
        <dbReference type="ARBA" id="ARBA00022679"/>
    </source>
</evidence>
<dbReference type="GO" id="GO:0043066">
    <property type="term" value="P:negative regulation of apoptotic process"/>
    <property type="evidence" value="ECO:0007669"/>
    <property type="project" value="TreeGrafter"/>
</dbReference>
<evidence type="ECO:0000313" key="16">
    <source>
        <dbReference type="Proteomes" id="UP000694388"/>
    </source>
</evidence>
<evidence type="ECO:0000256" key="1">
    <source>
        <dbReference type="ARBA" id="ARBA00000900"/>
    </source>
</evidence>
<comment type="catalytic activity">
    <reaction evidence="1">
        <text>S-ubiquitinyl-[E2 ubiquitin-conjugating enzyme]-L-cysteine + [acceptor protein]-L-lysine = [E2 ubiquitin-conjugating enzyme]-L-cysteine + N(6)-ubiquitinyl-[acceptor protein]-L-lysine.</text>
        <dbReference type="EC" id="2.3.2.27"/>
    </reaction>
</comment>
<protein>
    <recommendedName>
        <fullName evidence="4">RING-type E3 ubiquitin transferase</fullName>
        <ecNumber evidence="4">2.3.2.27</ecNumber>
    </recommendedName>
</protein>
<keyword evidence="11" id="KW-0833">Ubl conjugation pathway</keyword>
<evidence type="ECO:0000256" key="11">
    <source>
        <dbReference type="ARBA" id="ARBA00022786"/>
    </source>
</evidence>
<dbReference type="GO" id="GO:0031398">
    <property type="term" value="P:positive regulation of protein ubiquitination"/>
    <property type="evidence" value="ECO:0007669"/>
    <property type="project" value="TreeGrafter"/>
</dbReference>
<evidence type="ECO:0000256" key="8">
    <source>
        <dbReference type="ARBA" id="ARBA00022723"/>
    </source>
</evidence>
<accession>A0A8C4QH26</accession>
<comment type="similarity">
    <text evidence="3">Belongs to the IAP family.</text>
</comment>
<dbReference type="GO" id="GO:0008270">
    <property type="term" value="F:zinc ion binding"/>
    <property type="evidence" value="ECO:0007669"/>
    <property type="project" value="UniProtKB-KW"/>
</dbReference>
<sequence>MMSVVPPEDLSQEIYRLGRFVSYPKKSPVFIRNLVRAGFYPTGVNDTVKCFSCGCEIGNLKDNDEILERHKQASPTCSFVSRVHCTSQEQKVLTEPPRERVLLQNSCQRVFDPVSGIPTENTGMCSEEARLKTFVSWPRQGKPTIEELATAGLYYVGTDDRTQCFVCKGILRAWNPSDCPIDEHRRCFPSCRFVRGLDVGNIPLVSPHAPDKQQFDVRLATFVSWSKKANISASSLASAGFYYTGVADNVKCFFCDGGLRNWEIGDDPWHEHTKWFPRCGFVLQEKGQAYVRTVQSRYPNLMRVLLHKDTVVVIGYPCPVDQPEQLMKSTLVKCVLEMGFDRNFVHSTVHSKFLLTGIVYTSLEELINDLIAAEEDMNDQSVSYVSILLHKLTSQLRSCYMKWITDVFFFFFCFPTASSTEEELRRLQDERMCKVCMDQEVSVVFIPCGHLVVCFDCASSPSLRKCPICRSLVRGTLRTYMS</sequence>
<evidence type="ECO:0000256" key="9">
    <source>
        <dbReference type="ARBA" id="ARBA00022737"/>
    </source>
</evidence>
<dbReference type="PROSITE" id="PS50143">
    <property type="entry name" value="BIR_REPEAT_2"/>
    <property type="match status" value="3"/>
</dbReference>
<keyword evidence="12" id="KW-0862">Zinc</keyword>
<dbReference type="FunFam" id="1.10.8.10:FF:000084">
    <property type="entry name" value="E3 ubiquitin-protein ligase XIAP"/>
    <property type="match status" value="1"/>
</dbReference>
<dbReference type="CDD" id="cd00022">
    <property type="entry name" value="BIR"/>
    <property type="match status" value="3"/>
</dbReference>
<dbReference type="GO" id="GO:0006915">
    <property type="term" value="P:apoptotic process"/>
    <property type="evidence" value="ECO:0007669"/>
    <property type="project" value="UniProtKB-KW"/>
</dbReference>
<keyword evidence="8" id="KW-0479">Metal-binding</keyword>
<dbReference type="Pfam" id="PF21290">
    <property type="entry name" value="UBA_BIRC2-3"/>
    <property type="match status" value="1"/>
</dbReference>
<evidence type="ECO:0000256" key="5">
    <source>
        <dbReference type="ARBA" id="ARBA00022490"/>
    </source>
</evidence>
<evidence type="ECO:0000256" key="10">
    <source>
        <dbReference type="ARBA" id="ARBA00022771"/>
    </source>
</evidence>
<dbReference type="PANTHER" id="PTHR10044">
    <property type="entry name" value="INHIBITOR OF APOPTOSIS"/>
    <property type="match status" value="1"/>
</dbReference>
<evidence type="ECO:0000256" key="4">
    <source>
        <dbReference type="ARBA" id="ARBA00012483"/>
    </source>
</evidence>
<dbReference type="Pfam" id="PF13920">
    <property type="entry name" value="zf-C3HC4_3"/>
    <property type="match status" value="1"/>
</dbReference>
<dbReference type="GO" id="GO:0005737">
    <property type="term" value="C:cytoplasm"/>
    <property type="evidence" value="ECO:0007669"/>
    <property type="project" value="UniProtKB-SubCell"/>
</dbReference>
<dbReference type="FunFam" id="3.30.40.10:FF:000184">
    <property type="entry name" value="Baculoviral IAP repeat containing 2"/>
    <property type="match status" value="1"/>
</dbReference>
<organism evidence="15 16">
    <name type="scientific">Eptatretus burgeri</name>
    <name type="common">Inshore hagfish</name>
    <dbReference type="NCBI Taxonomy" id="7764"/>
    <lineage>
        <taxon>Eukaryota</taxon>
        <taxon>Metazoa</taxon>
        <taxon>Chordata</taxon>
        <taxon>Craniata</taxon>
        <taxon>Vertebrata</taxon>
        <taxon>Cyclostomata</taxon>
        <taxon>Myxini</taxon>
        <taxon>Myxiniformes</taxon>
        <taxon>Myxinidae</taxon>
        <taxon>Eptatretinae</taxon>
        <taxon>Eptatretus</taxon>
    </lineage>
</organism>
<dbReference type="CDD" id="cd16713">
    <property type="entry name" value="RING-HC_BIRC2_3_7"/>
    <property type="match status" value="1"/>
</dbReference>
<comment type="subcellular location">
    <subcellularLocation>
        <location evidence="2">Cytoplasm</location>
    </subcellularLocation>
</comment>
<dbReference type="OMA" id="TAMDEPW"/>
<dbReference type="GO" id="GO:0061630">
    <property type="term" value="F:ubiquitin protein ligase activity"/>
    <property type="evidence" value="ECO:0007669"/>
    <property type="project" value="UniProtKB-EC"/>
</dbReference>
<evidence type="ECO:0000256" key="3">
    <source>
        <dbReference type="ARBA" id="ARBA00006672"/>
    </source>
</evidence>
<dbReference type="SMART" id="SM00238">
    <property type="entry name" value="BIR"/>
    <property type="match status" value="3"/>
</dbReference>
<evidence type="ECO:0000256" key="12">
    <source>
        <dbReference type="ARBA" id="ARBA00022833"/>
    </source>
</evidence>
<name>A0A8C4QH26_EPTBU</name>
<dbReference type="PROSITE" id="PS01282">
    <property type="entry name" value="BIR_REPEAT_1"/>
    <property type="match status" value="1"/>
</dbReference>
<feature type="domain" description="RING-type" evidence="14">
    <location>
        <begin position="433"/>
        <end position="470"/>
    </location>
</feature>
<keyword evidence="10 13" id="KW-0863">Zinc-finger</keyword>
<dbReference type="PROSITE" id="PS50089">
    <property type="entry name" value="ZF_RING_2"/>
    <property type="match status" value="1"/>
</dbReference>
<proteinExistence type="inferred from homology"/>
<keyword evidence="6" id="KW-0808">Transferase</keyword>
<dbReference type="Gene3D" id="3.30.40.10">
    <property type="entry name" value="Zinc/RING finger domain, C3HC4 (zinc finger)"/>
    <property type="match status" value="1"/>
</dbReference>
<keyword evidence="16" id="KW-1185">Reference proteome</keyword>
<evidence type="ECO:0000313" key="15">
    <source>
        <dbReference type="Ensembl" id="ENSEBUP00000015352.1"/>
    </source>
</evidence>
<dbReference type="InterPro" id="IPR013083">
    <property type="entry name" value="Znf_RING/FYVE/PHD"/>
</dbReference>